<dbReference type="SUPFAM" id="SSF141371">
    <property type="entry name" value="PilZ domain-like"/>
    <property type="match status" value="1"/>
</dbReference>
<feature type="domain" description="PilZ" evidence="1">
    <location>
        <begin position="71"/>
        <end position="148"/>
    </location>
</feature>
<keyword evidence="3" id="KW-1185">Reference proteome</keyword>
<dbReference type="EMBL" id="CP002568">
    <property type="protein sequence ID" value="ADZ71769.1"/>
    <property type="molecule type" value="Genomic_DNA"/>
</dbReference>
<dbReference type="GO" id="GO:0035438">
    <property type="term" value="F:cyclic-di-GMP binding"/>
    <property type="evidence" value="ECO:0007669"/>
    <property type="project" value="InterPro"/>
</dbReference>
<dbReference type="eggNOG" id="ENOG5032WY2">
    <property type="taxonomic scope" value="Bacteria"/>
</dbReference>
<dbReference type="STRING" id="991905.SL003B_3347"/>
<protein>
    <submittedName>
        <fullName evidence="2">Type IV pilus assembly protein PilZ</fullName>
    </submittedName>
</protein>
<dbReference type="HOGENOM" id="CLU_117174_0_0_5"/>
<dbReference type="InterPro" id="IPR009875">
    <property type="entry name" value="PilZ_domain"/>
</dbReference>
<name>F2IZ46_POLGS</name>
<proteinExistence type="predicted"/>
<dbReference type="Pfam" id="PF07238">
    <property type="entry name" value="PilZ"/>
    <property type="match status" value="1"/>
</dbReference>
<evidence type="ECO:0000313" key="2">
    <source>
        <dbReference type="EMBL" id="ADZ71769.1"/>
    </source>
</evidence>
<dbReference type="RefSeq" id="WP_013654078.1">
    <property type="nucleotide sequence ID" value="NC_015259.1"/>
</dbReference>
<dbReference type="OrthoDB" id="7676579at2"/>
<dbReference type="KEGG" id="pgv:SL003B_3347"/>
<evidence type="ECO:0000259" key="1">
    <source>
        <dbReference type="Pfam" id="PF07238"/>
    </source>
</evidence>
<evidence type="ECO:0000313" key="3">
    <source>
        <dbReference type="Proteomes" id="UP000008130"/>
    </source>
</evidence>
<dbReference type="Proteomes" id="UP000008130">
    <property type="component" value="Chromosome"/>
</dbReference>
<gene>
    <name evidence="2" type="ordered locus">SL003B_3347</name>
</gene>
<dbReference type="AlphaFoldDB" id="F2IZ46"/>
<reference evidence="2 3" key="1">
    <citation type="journal article" date="2011" name="J. Bacteriol.">
        <title>Complete genome sequence of Polymorphum gilvum SL003B-26A1T, a crude oil-degrading bacterium from oil-polluted saline soil.</title>
        <authorList>
            <person name="Li S.G."/>
            <person name="Tang Y.Q."/>
            <person name="Nie Y."/>
            <person name="Cai M."/>
            <person name="Wu X.L."/>
        </authorList>
    </citation>
    <scope>NUCLEOTIDE SEQUENCE [LARGE SCALE GENOMIC DNA]</scope>
    <source>
        <strain evidence="3">LMG 25793 / CGMCC 1.9160 / SL003B-26A1</strain>
    </source>
</reference>
<accession>F2IZ46</accession>
<sequence length="158" mass="17301">MDLDRLTFIEATVSNLTDWGCRLTSPEIAHLHRSIGIHFAGSAKMTRGTITSIRGTAATVVFPKAREAVQNKRRERRYTVSIPARLADPATETTVDCRITDAGRSGCRIEGRGIDALPDSVRLYIRGLGAPVQGQIVWRHDGMAGVRLDWDFAASPQG</sequence>
<organism evidence="2 3">
    <name type="scientific">Polymorphum gilvum (strain LMG 25793 / CGMCC 1.9160 / SL003B-26A1)</name>
    <dbReference type="NCBI Taxonomy" id="991905"/>
    <lineage>
        <taxon>Bacteria</taxon>
        <taxon>Pseudomonadati</taxon>
        <taxon>Pseudomonadota</taxon>
        <taxon>Alphaproteobacteria</taxon>
        <taxon>Rhodobacterales</taxon>
        <taxon>Paracoccaceae</taxon>
        <taxon>Polymorphum</taxon>
    </lineage>
</organism>